<reference evidence="2 3" key="1">
    <citation type="submission" date="2009-11" db="EMBL/GenBank/DDBJ databases">
        <title>Annotation of Allomyces macrogynus ATCC 38327.</title>
        <authorList>
            <consortium name="The Broad Institute Genome Sequencing Platform"/>
            <person name="Russ C."/>
            <person name="Cuomo C."/>
            <person name="Burger G."/>
            <person name="Gray M.W."/>
            <person name="Holland P.W.H."/>
            <person name="King N."/>
            <person name="Lang F.B.F."/>
            <person name="Roger A.J."/>
            <person name="Ruiz-Trillo I."/>
            <person name="Young S.K."/>
            <person name="Zeng Q."/>
            <person name="Gargeya S."/>
            <person name="Fitzgerald M."/>
            <person name="Haas B."/>
            <person name="Abouelleil A."/>
            <person name="Alvarado L."/>
            <person name="Arachchi H.M."/>
            <person name="Berlin A."/>
            <person name="Chapman S.B."/>
            <person name="Gearin G."/>
            <person name="Goldberg J."/>
            <person name="Griggs A."/>
            <person name="Gujja S."/>
            <person name="Hansen M."/>
            <person name="Heiman D."/>
            <person name="Howarth C."/>
            <person name="Larimer J."/>
            <person name="Lui A."/>
            <person name="MacDonald P.J.P."/>
            <person name="McCowen C."/>
            <person name="Montmayeur A."/>
            <person name="Murphy C."/>
            <person name="Neiman D."/>
            <person name="Pearson M."/>
            <person name="Priest M."/>
            <person name="Roberts A."/>
            <person name="Saif S."/>
            <person name="Shea T."/>
            <person name="Sisk P."/>
            <person name="Stolte C."/>
            <person name="Sykes S."/>
            <person name="Wortman J."/>
            <person name="Nusbaum C."/>
            <person name="Birren B."/>
        </authorList>
    </citation>
    <scope>NUCLEOTIDE SEQUENCE [LARGE SCALE GENOMIC DNA]</scope>
    <source>
        <strain evidence="2 3">ATCC 38327</strain>
    </source>
</reference>
<keyword evidence="3" id="KW-1185">Reference proteome</keyword>
<dbReference type="EMBL" id="GG745341">
    <property type="protein sequence ID" value="KNE62856.1"/>
    <property type="molecule type" value="Genomic_DNA"/>
</dbReference>
<feature type="compositionally biased region" description="Low complexity" evidence="1">
    <location>
        <begin position="116"/>
        <end position="126"/>
    </location>
</feature>
<feature type="compositionally biased region" description="Low complexity" evidence="1">
    <location>
        <begin position="135"/>
        <end position="149"/>
    </location>
</feature>
<protein>
    <submittedName>
        <fullName evidence="2">Uncharacterized protein</fullName>
    </submittedName>
</protein>
<evidence type="ECO:0000256" key="1">
    <source>
        <dbReference type="SAM" id="MobiDB-lite"/>
    </source>
</evidence>
<feature type="compositionally biased region" description="Pro residues" evidence="1">
    <location>
        <begin position="173"/>
        <end position="183"/>
    </location>
</feature>
<sequence length="201" mass="20595">MLGLDDAATADAEEGVGNAGGPPGSGCYFDVVKVFAMYAALNADVGKPPAALAKLYGVQDQLPLLESHAHTLVRQFFVRRSQPVDEVVVDRLLRLMIVAVGTRVTPRRTSKKRKAGGAAAAAPVGPKGDDEEENAGAAAPTPADASASRPAKRQKKAAAGKASEALAVDGAAAPPPPSRPATPSPSRARPQTRSRARSSTA</sequence>
<gene>
    <name evidence="2" type="ORF">AMAG_08034</name>
</gene>
<dbReference type="Proteomes" id="UP000054350">
    <property type="component" value="Unassembled WGS sequence"/>
</dbReference>
<feature type="compositionally biased region" description="Basic residues" evidence="1">
    <location>
        <begin position="190"/>
        <end position="201"/>
    </location>
</feature>
<evidence type="ECO:0000313" key="2">
    <source>
        <dbReference type="EMBL" id="KNE62856.1"/>
    </source>
</evidence>
<dbReference type="AlphaFoldDB" id="A0A0L0SK42"/>
<feature type="compositionally biased region" description="Basic residues" evidence="1">
    <location>
        <begin position="105"/>
        <end position="115"/>
    </location>
</feature>
<organism evidence="2 3">
    <name type="scientific">Allomyces macrogynus (strain ATCC 38327)</name>
    <name type="common">Allomyces javanicus var. macrogynus</name>
    <dbReference type="NCBI Taxonomy" id="578462"/>
    <lineage>
        <taxon>Eukaryota</taxon>
        <taxon>Fungi</taxon>
        <taxon>Fungi incertae sedis</taxon>
        <taxon>Blastocladiomycota</taxon>
        <taxon>Blastocladiomycetes</taxon>
        <taxon>Blastocladiales</taxon>
        <taxon>Blastocladiaceae</taxon>
        <taxon>Allomyces</taxon>
    </lineage>
</organism>
<feature type="region of interest" description="Disordered" evidence="1">
    <location>
        <begin position="104"/>
        <end position="201"/>
    </location>
</feature>
<proteinExistence type="predicted"/>
<dbReference type="VEuPathDB" id="FungiDB:AMAG_08034"/>
<name>A0A0L0SK42_ALLM3</name>
<evidence type="ECO:0000313" key="3">
    <source>
        <dbReference type="Proteomes" id="UP000054350"/>
    </source>
</evidence>
<accession>A0A0L0SK42</accession>
<reference evidence="3" key="2">
    <citation type="submission" date="2009-11" db="EMBL/GenBank/DDBJ databases">
        <title>The Genome Sequence of Allomyces macrogynus strain ATCC 38327.</title>
        <authorList>
            <consortium name="The Broad Institute Genome Sequencing Platform"/>
            <person name="Russ C."/>
            <person name="Cuomo C."/>
            <person name="Shea T."/>
            <person name="Young S.K."/>
            <person name="Zeng Q."/>
            <person name="Koehrsen M."/>
            <person name="Haas B."/>
            <person name="Borodovsky M."/>
            <person name="Guigo R."/>
            <person name="Alvarado L."/>
            <person name="Berlin A."/>
            <person name="Borenstein D."/>
            <person name="Chen Z."/>
            <person name="Engels R."/>
            <person name="Freedman E."/>
            <person name="Gellesch M."/>
            <person name="Goldberg J."/>
            <person name="Griggs A."/>
            <person name="Gujja S."/>
            <person name="Heiman D."/>
            <person name="Hepburn T."/>
            <person name="Howarth C."/>
            <person name="Jen D."/>
            <person name="Larson L."/>
            <person name="Lewis B."/>
            <person name="Mehta T."/>
            <person name="Park D."/>
            <person name="Pearson M."/>
            <person name="Roberts A."/>
            <person name="Saif S."/>
            <person name="Shenoy N."/>
            <person name="Sisk P."/>
            <person name="Stolte C."/>
            <person name="Sykes S."/>
            <person name="Walk T."/>
            <person name="White J."/>
            <person name="Yandava C."/>
            <person name="Burger G."/>
            <person name="Gray M.W."/>
            <person name="Holland P.W.H."/>
            <person name="King N."/>
            <person name="Lang F.B.F."/>
            <person name="Roger A.J."/>
            <person name="Ruiz-Trillo I."/>
            <person name="Lander E."/>
            <person name="Nusbaum C."/>
        </authorList>
    </citation>
    <scope>NUCLEOTIDE SEQUENCE [LARGE SCALE GENOMIC DNA]</scope>
    <source>
        <strain evidence="3">ATCC 38327</strain>
    </source>
</reference>